<gene>
    <name evidence="8" type="primary">vapC</name>
    <name evidence="10" type="ORF">BE08_04535</name>
</gene>
<evidence type="ECO:0000313" key="10">
    <source>
        <dbReference type="EMBL" id="KYF57236.1"/>
    </source>
</evidence>
<evidence type="ECO:0000256" key="2">
    <source>
        <dbReference type="ARBA" id="ARBA00022649"/>
    </source>
</evidence>
<dbReference type="SUPFAM" id="SSF88723">
    <property type="entry name" value="PIN domain-like"/>
    <property type="match status" value="1"/>
</dbReference>
<comment type="caution">
    <text evidence="10">The sequence shown here is derived from an EMBL/GenBank/DDBJ whole genome shotgun (WGS) entry which is preliminary data.</text>
</comment>
<feature type="binding site" evidence="8">
    <location>
        <position position="6"/>
    </location>
    <ligand>
        <name>Mg(2+)</name>
        <dbReference type="ChEBI" id="CHEBI:18420"/>
    </ligand>
</feature>
<dbReference type="Gene3D" id="3.40.50.1010">
    <property type="entry name" value="5'-nuclease"/>
    <property type="match status" value="1"/>
</dbReference>
<evidence type="ECO:0000256" key="7">
    <source>
        <dbReference type="ARBA" id="ARBA00038093"/>
    </source>
</evidence>
<comment type="function">
    <text evidence="8">Toxic component of a toxin-antitoxin (TA) system. An RNase.</text>
</comment>
<dbReference type="EMBL" id="JELY01001009">
    <property type="protein sequence ID" value="KYF57236.1"/>
    <property type="molecule type" value="Genomic_DNA"/>
</dbReference>
<feature type="binding site" evidence="8">
    <location>
        <position position="102"/>
    </location>
    <ligand>
        <name>Mg(2+)</name>
        <dbReference type="ChEBI" id="CHEBI:18420"/>
    </ligand>
</feature>
<evidence type="ECO:0000256" key="8">
    <source>
        <dbReference type="HAMAP-Rule" id="MF_00265"/>
    </source>
</evidence>
<dbReference type="EC" id="3.1.-.-" evidence="8"/>
<evidence type="ECO:0000259" key="9">
    <source>
        <dbReference type="Pfam" id="PF01850"/>
    </source>
</evidence>
<dbReference type="Pfam" id="PF01850">
    <property type="entry name" value="PIN"/>
    <property type="match status" value="1"/>
</dbReference>
<keyword evidence="6 8" id="KW-0460">Magnesium</keyword>
<dbReference type="HAMAP" id="MF_00265">
    <property type="entry name" value="VapC_Nob1"/>
    <property type="match status" value="1"/>
</dbReference>
<keyword evidence="4 8" id="KW-0479">Metal-binding</keyword>
<dbReference type="GO" id="GO:0004540">
    <property type="term" value="F:RNA nuclease activity"/>
    <property type="evidence" value="ECO:0007669"/>
    <property type="project" value="InterPro"/>
</dbReference>
<dbReference type="GO" id="GO:0000287">
    <property type="term" value="F:magnesium ion binding"/>
    <property type="evidence" value="ECO:0007669"/>
    <property type="project" value="UniProtKB-UniRule"/>
</dbReference>
<keyword evidence="2 8" id="KW-1277">Toxin-antitoxin system</keyword>
<dbReference type="Proteomes" id="UP000075420">
    <property type="component" value="Unassembled WGS sequence"/>
</dbReference>
<protein>
    <recommendedName>
        <fullName evidence="8">Ribonuclease VapC</fullName>
        <shortName evidence="8">RNase VapC</shortName>
        <ecNumber evidence="8">3.1.-.-</ecNumber>
    </recommendedName>
    <alternativeName>
        <fullName evidence="8">Toxin VapC</fullName>
    </alternativeName>
</protein>
<name>A0A150PNV8_SORCE</name>
<dbReference type="PANTHER" id="PTHR33653:SF1">
    <property type="entry name" value="RIBONUCLEASE VAPC2"/>
    <property type="match status" value="1"/>
</dbReference>
<proteinExistence type="inferred from homology"/>
<keyword evidence="3 8" id="KW-0540">Nuclease</keyword>
<dbReference type="GO" id="GO:0090729">
    <property type="term" value="F:toxin activity"/>
    <property type="evidence" value="ECO:0007669"/>
    <property type="project" value="UniProtKB-KW"/>
</dbReference>
<dbReference type="AlphaFoldDB" id="A0A150PNV8"/>
<dbReference type="InterPro" id="IPR022907">
    <property type="entry name" value="VapC_family"/>
</dbReference>
<dbReference type="InterPro" id="IPR029060">
    <property type="entry name" value="PIN-like_dom_sf"/>
</dbReference>
<dbReference type="PANTHER" id="PTHR33653">
    <property type="entry name" value="RIBONUCLEASE VAPC2"/>
    <property type="match status" value="1"/>
</dbReference>
<evidence type="ECO:0000313" key="11">
    <source>
        <dbReference type="Proteomes" id="UP000075420"/>
    </source>
</evidence>
<comment type="similarity">
    <text evidence="7 8">Belongs to the PINc/VapC protein family.</text>
</comment>
<evidence type="ECO:0000256" key="6">
    <source>
        <dbReference type="ARBA" id="ARBA00022842"/>
    </source>
</evidence>
<accession>A0A150PNV8</accession>
<keyword evidence="5 8" id="KW-0378">Hydrolase</keyword>
<evidence type="ECO:0000256" key="4">
    <source>
        <dbReference type="ARBA" id="ARBA00022723"/>
    </source>
</evidence>
<evidence type="ECO:0000256" key="1">
    <source>
        <dbReference type="ARBA" id="ARBA00001946"/>
    </source>
</evidence>
<keyword evidence="8" id="KW-0800">Toxin</keyword>
<dbReference type="CDD" id="cd18746">
    <property type="entry name" value="PIN_VapC4-5_FitB-like"/>
    <property type="match status" value="1"/>
</dbReference>
<dbReference type="InterPro" id="IPR050556">
    <property type="entry name" value="Type_II_TA_system_RNase"/>
</dbReference>
<dbReference type="InterPro" id="IPR002716">
    <property type="entry name" value="PIN_dom"/>
</dbReference>
<reference evidence="10 11" key="1">
    <citation type="submission" date="2014-02" db="EMBL/GenBank/DDBJ databases">
        <title>The small core and large imbalanced accessory genome model reveals a collaborative survival strategy of Sorangium cellulosum strains in nature.</title>
        <authorList>
            <person name="Han K."/>
            <person name="Peng R."/>
            <person name="Blom J."/>
            <person name="Li Y.-Z."/>
        </authorList>
    </citation>
    <scope>NUCLEOTIDE SEQUENCE [LARGE SCALE GENOMIC DNA]</scope>
    <source>
        <strain evidence="10 11">So0157-25</strain>
    </source>
</reference>
<sequence length="141" mass="15594">MSFLIDTNVLSEMRKQARANSNVLRWSAQNRASELFLSVLVIGEVRRDIEGVRARDPVQASSLDAWLNKVIVSFGPRVLPVTVEIADAWGRLSVPDRLPETDGLLAATAIVHNLVLVTRNTRDVARTGVRLLNPFEPLPEG</sequence>
<feature type="domain" description="PIN" evidence="9">
    <location>
        <begin position="4"/>
        <end position="124"/>
    </location>
</feature>
<organism evidence="10 11">
    <name type="scientific">Sorangium cellulosum</name>
    <name type="common">Polyangium cellulosum</name>
    <dbReference type="NCBI Taxonomy" id="56"/>
    <lineage>
        <taxon>Bacteria</taxon>
        <taxon>Pseudomonadati</taxon>
        <taxon>Myxococcota</taxon>
        <taxon>Polyangia</taxon>
        <taxon>Polyangiales</taxon>
        <taxon>Polyangiaceae</taxon>
        <taxon>Sorangium</taxon>
    </lineage>
</organism>
<comment type="cofactor">
    <cofactor evidence="1 8">
        <name>Mg(2+)</name>
        <dbReference type="ChEBI" id="CHEBI:18420"/>
    </cofactor>
</comment>
<evidence type="ECO:0000256" key="3">
    <source>
        <dbReference type="ARBA" id="ARBA00022722"/>
    </source>
</evidence>
<evidence type="ECO:0000256" key="5">
    <source>
        <dbReference type="ARBA" id="ARBA00022801"/>
    </source>
</evidence>
<dbReference type="GO" id="GO:0016787">
    <property type="term" value="F:hydrolase activity"/>
    <property type="evidence" value="ECO:0007669"/>
    <property type="project" value="UniProtKB-KW"/>
</dbReference>